<feature type="compositionally biased region" description="Basic and acidic residues" evidence="1">
    <location>
        <begin position="137"/>
        <end position="153"/>
    </location>
</feature>
<dbReference type="Proteomes" id="UP001285908">
    <property type="component" value="Unassembled WGS sequence"/>
</dbReference>
<dbReference type="AlphaFoldDB" id="A0AAJ0I4D1"/>
<feature type="compositionally biased region" description="Polar residues" evidence="1">
    <location>
        <begin position="399"/>
        <end position="421"/>
    </location>
</feature>
<feature type="compositionally biased region" description="Basic and acidic residues" evidence="1">
    <location>
        <begin position="587"/>
        <end position="607"/>
    </location>
</feature>
<dbReference type="EMBL" id="JAULSX010000006">
    <property type="protein sequence ID" value="KAK3489349.1"/>
    <property type="molecule type" value="Genomic_DNA"/>
</dbReference>
<feature type="region of interest" description="Disordered" evidence="1">
    <location>
        <begin position="518"/>
        <end position="607"/>
    </location>
</feature>
<sequence length="607" mass="65739">MCLEKRKLYTVCGHQSSGIRLCQRQREISNDLEASGPSTPSGSDTGAALASSIYLCSRLTRLIFPATQPVSCRPPHPYFTETRFGFCCRCQAYYRSAGFAPSESDTRDDQDVGDGIQKLEDIRWKTIMWAEEGRKKREWRGELEEREKEWEKEEQAEEEKDGERRDVQSGTGSQHDAATEAEADEASQITHRALVASYHNVLTRLAASTSEYQSNLSRSHSGETDLTHVVQGEHDKDEHERFHVNENIVAEQNDTANITDGLQPESSAFSVEDLYIYDYHELSEILEERSSQFTKSRPSKETSSKPSSGSASGITAAGQSPVVEKETNLSPGGQSAINFSMPLTGFIRLTRSNLARLREIQEPKEEGKMASPSTIQATVRPLNTATPFCLAGAVNATDSLGKLTTSNPSQALRTPSRGGQEQTSTTSQVTPSVAPIQFSSPSIAPSTTPAANPATTHSIQSWENFTISTPSQSIQSAWRKSSSSSRATEAGETGGGGGGGRRTTSNITQLGLNQLVLTTTNSSPNPSPSNHAGQNTPRLRRTPRLQALNEDIYLRPGPEQSDDDGDSGSGLGASVFGELSTGIVGKEGGEGKGKGNERKLEESGEGW</sequence>
<reference evidence="2 3" key="1">
    <citation type="journal article" date="2023" name="Mol. Phylogenet. Evol.">
        <title>Genome-scale phylogeny and comparative genomics of the fungal order Sordariales.</title>
        <authorList>
            <person name="Hensen N."/>
            <person name="Bonometti L."/>
            <person name="Westerberg I."/>
            <person name="Brannstrom I.O."/>
            <person name="Guillou S."/>
            <person name="Cros-Aarteil S."/>
            <person name="Calhoun S."/>
            <person name="Haridas S."/>
            <person name="Kuo A."/>
            <person name="Mondo S."/>
            <person name="Pangilinan J."/>
            <person name="Riley R."/>
            <person name="LaButti K."/>
            <person name="Andreopoulos B."/>
            <person name="Lipzen A."/>
            <person name="Chen C."/>
            <person name="Yan M."/>
            <person name="Daum C."/>
            <person name="Ng V."/>
            <person name="Clum A."/>
            <person name="Steindorff A."/>
            <person name="Ohm R.A."/>
            <person name="Martin F."/>
            <person name="Silar P."/>
            <person name="Natvig D.O."/>
            <person name="Lalanne C."/>
            <person name="Gautier V."/>
            <person name="Ament-Velasquez S.L."/>
            <person name="Kruys A."/>
            <person name="Hutchinson M.I."/>
            <person name="Powell A.J."/>
            <person name="Barry K."/>
            <person name="Miller A.N."/>
            <person name="Grigoriev I.V."/>
            <person name="Debuchy R."/>
            <person name="Gladieux P."/>
            <person name="Hiltunen Thoren M."/>
            <person name="Johannesson H."/>
        </authorList>
    </citation>
    <scope>NUCLEOTIDE SEQUENCE [LARGE SCALE GENOMIC DNA]</scope>
    <source>
        <strain evidence="2 3">FGSC 10403</strain>
    </source>
</reference>
<feature type="region of interest" description="Disordered" evidence="1">
    <location>
        <begin position="290"/>
        <end position="336"/>
    </location>
</feature>
<evidence type="ECO:0000313" key="2">
    <source>
        <dbReference type="EMBL" id="KAK3489349.1"/>
    </source>
</evidence>
<evidence type="ECO:0000313" key="3">
    <source>
        <dbReference type="Proteomes" id="UP001285908"/>
    </source>
</evidence>
<feature type="compositionally biased region" description="Low complexity" evidence="1">
    <location>
        <begin position="304"/>
        <end position="320"/>
    </location>
</feature>
<feature type="region of interest" description="Disordered" evidence="1">
    <location>
        <begin position="473"/>
        <end position="505"/>
    </location>
</feature>
<name>A0AAJ0I4D1_9PEZI</name>
<accession>A0AAJ0I4D1</accession>
<feature type="compositionally biased region" description="Low complexity" evidence="1">
    <location>
        <begin position="422"/>
        <end position="455"/>
    </location>
</feature>
<organism evidence="2 3">
    <name type="scientific">Neurospora hispaniola</name>
    <dbReference type="NCBI Taxonomy" id="588809"/>
    <lineage>
        <taxon>Eukaryota</taxon>
        <taxon>Fungi</taxon>
        <taxon>Dikarya</taxon>
        <taxon>Ascomycota</taxon>
        <taxon>Pezizomycotina</taxon>
        <taxon>Sordariomycetes</taxon>
        <taxon>Sordariomycetidae</taxon>
        <taxon>Sordariales</taxon>
        <taxon>Sordariaceae</taxon>
        <taxon>Neurospora</taxon>
    </lineage>
</organism>
<gene>
    <name evidence="2" type="ORF">B0T23DRAFT_362852</name>
</gene>
<keyword evidence="3" id="KW-1185">Reference proteome</keyword>
<evidence type="ECO:0000256" key="1">
    <source>
        <dbReference type="SAM" id="MobiDB-lite"/>
    </source>
</evidence>
<proteinExistence type="predicted"/>
<feature type="compositionally biased region" description="Gly residues" evidence="1">
    <location>
        <begin position="492"/>
        <end position="501"/>
    </location>
</feature>
<comment type="caution">
    <text evidence="2">The sequence shown here is derived from an EMBL/GenBank/DDBJ whole genome shotgun (WGS) entry which is preliminary data.</text>
</comment>
<protein>
    <submittedName>
        <fullName evidence="2">Uncharacterized protein</fullName>
    </submittedName>
</protein>
<feature type="compositionally biased region" description="Low complexity" evidence="1">
    <location>
        <begin position="473"/>
        <end position="491"/>
    </location>
</feature>
<feature type="region of interest" description="Disordered" evidence="1">
    <location>
        <begin position="137"/>
        <end position="186"/>
    </location>
</feature>
<feature type="region of interest" description="Disordered" evidence="1">
    <location>
        <begin position="399"/>
        <end position="455"/>
    </location>
</feature>
<feature type="compositionally biased region" description="Low complexity" evidence="1">
    <location>
        <begin position="518"/>
        <end position="530"/>
    </location>
</feature>
<dbReference type="GeneID" id="87873935"/>
<dbReference type="RefSeq" id="XP_062691056.1">
    <property type="nucleotide sequence ID" value="XM_062836313.1"/>
</dbReference>